<protein>
    <recommendedName>
        <fullName evidence="16">Leucine-rich repeat-containing N-terminal plant-type domain-containing protein</fullName>
    </recommendedName>
</protein>
<dbReference type="Pfam" id="PF23598">
    <property type="entry name" value="LRR_14"/>
    <property type="match status" value="1"/>
</dbReference>
<keyword evidence="9 11" id="KW-0472">Membrane</keyword>
<comment type="similarity">
    <text evidence="2">Belongs to the RLP family.</text>
</comment>
<gene>
    <name evidence="14" type="ORF">TAV2_LOCUS22808</name>
</gene>
<evidence type="ECO:0000256" key="8">
    <source>
        <dbReference type="ARBA" id="ARBA00022989"/>
    </source>
</evidence>
<evidence type="ECO:0000256" key="2">
    <source>
        <dbReference type="ARBA" id="ARBA00009592"/>
    </source>
</evidence>
<feature type="domain" description="Leucine-rich repeat-containing N-terminal plant-type" evidence="12">
    <location>
        <begin position="41"/>
        <end position="84"/>
    </location>
</feature>
<evidence type="ECO:0000256" key="1">
    <source>
        <dbReference type="ARBA" id="ARBA00004251"/>
    </source>
</evidence>
<dbReference type="InterPro" id="IPR051848">
    <property type="entry name" value="PGIP"/>
</dbReference>
<dbReference type="FunFam" id="3.80.10.10:FF:000713">
    <property type="entry name" value="Receptor-like protein 48"/>
    <property type="match status" value="1"/>
</dbReference>
<feature type="non-terminal residue" evidence="14">
    <location>
        <position position="237"/>
    </location>
</feature>
<evidence type="ECO:0000259" key="13">
    <source>
        <dbReference type="Pfam" id="PF23598"/>
    </source>
</evidence>
<sequence>IMTISCKSYCFSGIVTLLYFFLLVSLVVHTFASPMLNRCRHDQRDALMEFKHEFPVNESNSSPYSISSWNKSSDCCSWEGVTCDDKSGQVISLELRYIPLNNSLKPNSALFKLFHLRNLTLGGCNLYGEIPSSLGNLSHLTHLDLLDNHLVGEVLASMGNLPQLRFLRLGSNKFSGNIPLSFANLTKLSHLDISRNQFTGENFPLVLLNLTTIGRRDTRLVRWRVDAEAFSQLFHQF</sequence>
<organism evidence="14 15">
    <name type="scientific">Thlaspi arvense</name>
    <name type="common">Field penny-cress</name>
    <dbReference type="NCBI Taxonomy" id="13288"/>
    <lineage>
        <taxon>Eukaryota</taxon>
        <taxon>Viridiplantae</taxon>
        <taxon>Streptophyta</taxon>
        <taxon>Embryophyta</taxon>
        <taxon>Tracheophyta</taxon>
        <taxon>Spermatophyta</taxon>
        <taxon>Magnoliopsida</taxon>
        <taxon>eudicotyledons</taxon>
        <taxon>Gunneridae</taxon>
        <taxon>Pentapetalae</taxon>
        <taxon>rosids</taxon>
        <taxon>malvids</taxon>
        <taxon>Brassicales</taxon>
        <taxon>Brassicaceae</taxon>
        <taxon>Thlaspideae</taxon>
        <taxon>Thlaspi</taxon>
    </lineage>
</organism>
<dbReference type="GO" id="GO:0005886">
    <property type="term" value="C:plasma membrane"/>
    <property type="evidence" value="ECO:0007669"/>
    <property type="project" value="UniProtKB-SubCell"/>
</dbReference>
<evidence type="ECO:0000259" key="12">
    <source>
        <dbReference type="Pfam" id="PF08263"/>
    </source>
</evidence>
<dbReference type="SUPFAM" id="SSF52058">
    <property type="entry name" value="L domain-like"/>
    <property type="match status" value="1"/>
</dbReference>
<dbReference type="Pfam" id="PF08263">
    <property type="entry name" value="LRRNT_2"/>
    <property type="match status" value="1"/>
</dbReference>
<proteinExistence type="inferred from homology"/>
<dbReference type="Proteomes" id="UP000836841">
    <property type="component" value="Chromosome 7"/>
</dbReference>
<dbReference type="Gene3D" id="3.80.10.10">
    <property type="entry name" value="Ribonuclease Inhibitor"/>
    <property type="match status" value="1"/>
</dbReference>
<dbReference type="InterPro" id="IPR055414">
    <property type="entry name" value="LRR_R13L4/SHOC2-like"/>
</dbReference>
<dbReference type="AlphaFoldDB" id="A0AAU9T4K9"/>
<evidence type="ECO:0000256" key="3">
    <source>
        <dbReference type="ARBA" id="ARBA00022475"/>
    </source>
</evidence>
<evidence type="ECO:0000256" key="6">
    <source>
        <dbReference type="ARBA" id="ARBA00022729"/>
    </source>
</evidence>
<keyword evidence="5 11" id="KW-0812">Transmembrane</keyword>
<keyword evidence="4" id="KW-0433">Leucine-rich repeat</keyword>
<keyword evidence="7" id="KW-0677">Repeat</keyword>
<accession>A0AAU9T4K9</accession>
<dbReference type="EMBL" id="OU466863">
    <property type="protein sequence ID" value="CAH2078656.1"/>
    <property type="molecule type" value="Genomic_DNA"/>
</dbReference>
<evidence type="ECO:0000256" key="5">
    <source>
        <dbReference type="ARBA" id="ARBA00022692"/>
    </source>
</evidence>
<evidence type="ECO:0000256" key="9">
    <source>
        <dbReference type="ARBA" id="ARBA00023136"/>
    </source>
</evidence>
<evidence type="ECO:0000256" key="11">
    <source>
        <dbReference type="SAM" id="Phobius"/>
    </source>
</evidence>
<keyword evidence="15" id="KW-1185">Reference proteome</keyword>
<keyword evidence="3" id="KW-1003">Cell membrane</keyword>
<dbReference type="PANTHER" id="PTHR48059:SF19">
    <property type="entry name" value="RECEPTOR-LIKE PROTEIN KINASE 5"/>
    <property type="match status" value="1"/>
</dbReference>
<keyword evidence="8 11" id="KW-1133">Transmembrane helix</keyword>
<evidence type="ECO:0000256" key="4">
    <source>
        <dbReference type="ARBA" id="ARBA00022614"/>
    </source>
</evidence>
<comment type="subcellular location">
    <subcellularLocation>
        <location evidence="1">Cell membrane</location>
        <topology evidence="1">Single-pass type I membrane protein</topology>
    </subcellularLocation>
</comment>
<evidence type="ECO:0000313" key="15">
    <source>
        <dbReference type="Proteomes" id="UP000836841"/>
    </source>
</evidence>
<evidence type="ECO:0008006" key="16">
    <source>
        <dbReference type="Google" id="ProtNLM"/>
    </source>
</evidence>
<keyword evidence="6" id="KW-0732">Signal</keyword>
<evidence type="ECO:0000256" key="7">
    <source>
        <dbReference type="ARBA" id="ARBA00022737"/>
    </source>
</evidence>
<keyword evidence="10" id="KW-0325">Glycoprotein</keyword>
<evidence type="ECO:0000256" key="10">
    <source>
        <dbReference type="ARBA" id="ARBA00023180"/>
    </source>
</evidence>
<feature type="domain" description="Disease resistance R13L4/SHOC-2-like LRR" evidence="13">
    <location>
        <begin position="108"/>
        <end position="212"/>
    </location>
</feature>
<reference evidence="14 15" key="1">
    <citation type="submission" date="2022-03" db="EMBL/GenBank/DDBJ databases">
        <authorList>
            <person name="Nunn A."/>
            <person name="Chopra R."/>
            <person name="Nunn A."/>
            <person name="Contreras Garrido A."/>
        </authorList>
    </citation>
    <scope>NUCLEOTIDE SEQUENCE [LARGE SCALE GENOMIC DNA]</scope>
</reference>
<evidence type="ECO:0000313" key="14">
    <source>
        <dbReference type="EMBL" id="CAH2078656.1"/>
    </source>
</evidence>
<feature type="transmembrane region" description="Helical" evidence="11">
    <location>
        <begin position="9"/>
        <end position="32"/>
    </location>
</feature>
<name>A0AAU9T4K9_THLAR</name>
<dbReference type="PANTHER" id="PTHR48059">
    <property type="entry name" value="POLYGALACTURONASE INHIBITOR 1"/>
    <property type="match status" value="1"/>
</dbReference>
<dbReference type="InterPro" id="IPR032675">
    <property type="entry name" value="LRR_dom_sf"/>
</dbReference>
<dbReference type="InterPro" id="IPR013210">
    <property type="entry name" value="LRR_N_plant-typ"/>
</dbReference>